<dbReference type="AlphaFoldDB" id="A0A9W8E7U1"/>
<dbReference type="InterPro" id="IPR036236">
    <property type="entry name" value="Znf_C2H2_sf"/>
</dbReference>
<comment type="caution">
    <text evidence="12">The sequence shown here is derived from an EMBL/GenBank/DDBJ whole genome shotgun (WGS) entry which is preliminary data.</text>
</comment>
<accession>A0A9W8E7U1</accession>
<dbReference type="PANTHER" id="PTHR14003:SF19">
    <property type="entry name" value="YY2 TRANSCRIPTION FACTOR"/>
    <property type="match status" value="1"/>
</dbReference>
<feature type="compositionally biased region" description="Low complexity" evidence="10">
    <location>
        <begin position="1"/>
        <end position="10"/>
    </location>
</feature>
<name>A0A9W8E7U1_9FUNG</name>
<feature type="domain" description="C2H2-type" evidence="11">
    <location>
        <begin position="104"/>
        <end position="134"/>
    </location>
</feature>
<dbReference type="Pfam" id="PF00096">
    <property type="entry name" value="zf-C2H2"/>
    <property type="match status" value="2"/>
</dbReference>
<evidence type="ECO:0000313" key="13">
    <source>
        <dbReference type="Proteomes" id="UP001151582"/>
    </source>
</evidence>
<dbReference type="GO" id="GO:0000981">
    <property type="term" value="F:DNA-binding transcription factor activity, RNA polymerase II-specific"/>
    <property type="evidence" value="ECO:0007669"/>
    <property type="project" value="TreeGrafter"/>
</dbReference>
<dbReference type="Gene3D" id="3.30.160.60">
    <property type="entry name" value="Classic Zinc Finger"/>
    <property type="match status" value="2"/>
</dbReference>
<keyword evidence="6" id="KW-0805">Transcription regulation</keyword>
<evidence type="ECO:0000256" key="9">
    <source>
        <dbReference type="PROSITE-ProRule" id="PRU00042"/>
    </source>
</evidence>
<dbReference type="SUPFAM" id="SSF57667">
    <property type="entry name" value="beta-beta-alpha zinc fingers"/>
    <property type="match status" value="1"/>
</dbReference>
<dbReference type="GO" id="GO:0000978">
    <property type="term" value="F:RNA polymerase II cis-regulatory region sequence-specific DNA binding"/>
    <property type="evidence" value="ECO:0007669"/>
    <property type="project" value="TreeGrafter"/>
</dbReference>
<evidence type="ECO:0000313" key="12">
    <source>
        <dbReference type="EMBL" id="KAJ1967549.1"/>
    </source>
</evidence>
<feature type="compositionally biased region" description="Basic and acidic residues" evidence="10">
    <location>
        <begin position="59"/>
        <end position="72"/>
    </location>
</feature>
<keyword evidence="5" id="KW-0862">Zinc</keyword>
<gene>
    <name evidence="12" type="ORF">H4R34_006377</name>
</gene>
<dbReference type="GO" id="GO:0005667">
    <property type="term" value="C:transcription regulator complex"/>
    <property type="evidence" value="ECO:0007669"/>
    <property type="project" value="TreeGrafter"/>
</dbReference>
<dbReference type="PROSITE" id="PS50157">
    <property type="entry name" value="ZINC_FINGER_C2H2_2"/>
    <property type="match status" value="2"/>
</dbReference>
<evidence type="ECO:0000259" key="11">
    <source>
        <dbReference type="PROSITE" id="PS50157"/>
    </source>
</evidence>
<dbReference type="PANTHER" id="PTHR14003">
    <property type="entry name" value="TRANSCRIPTIONAL REPRESSOR PROTEIN YY"/>
    <property type="match status" value="1"/>
</dbReference>
<dbReference type="OrthoDB" id="6077919at2759"/>
<dbReference type="EMBL" id="JANBQB010002321">
    <property type="protein sequence ID" value="KAJ1967549.1"/>
    <property type="molecule type" value="Genomic_DNA"/>
</dbReference>
<dbReference type="SMART" id="SM00355">
    <property type="entry name" value="ZnF_C2H2"/>
    <property type="match status" value="2"/>
</dbReference>
<reference evidence="12" key="1">
    <citation type="submission" date="2022-07" db="EMBL/GenBank/DDBJ databases">
        <title>Phylogenomic reconstructions and comparative analyses of Kickxellomycotina fungi.</title>
        <authorList>
            <person name="Reynolds N.K."/>
            <person name="Stajich J.E."/>
            <person name="Barry K."/>
            <person name="Grigoriev I.V."/>
            <person name="Crous P."/>
            <person name="Smith M.E."/>
        </authorList>
    </citation>
    <scope>NUCLEOTIDE SEQUENCE</scope>
    <source>
        <strain evidence="12">RSA 567</strain>
    </source>
</reference>
<organism evidence="12 13">
    <name type="scientific">Dimargaris verticillata</name>
    <dbReference type="NCBI Taxonomy" id="2761393"/>
    <lineage>
        <taxon>Eukaryota</taxon>
        <taxon>Fungi</taxon>
        <taxon>Fungi incertae sedis</taxon>
        <taxon>Zoopagomycota</taxon>
        <taxon>Kickxellomycotina</taxon>
        <taxon>Dimargaritomycetes</taxon>
        <taxon>Dimargaritales</taxon>
        <taxon>Dimargaritaceae</taxon>
        <taxon>Dimargaris</taxon>
    </lineage>
</organism>
<dbReference type="GO" id="GO:0000785">
    <property type="term" value="C:chromatin"/>
    <property type="evidence" value="ECO:0007669"/>
    <property type="project" value="TreeGrafter"/>
</dbReference>
<sequence>MNRPPVGKPDTGPPPDLPITSSSAAYAPTSNPSHGSSAETTTVQRSPARERTTASPGAGEKHPAPRGSENRRPKVYKCNQCLKRFDRPSSLNVHMNSHTGDKPHVCEISGCGQRFSVRSNLRRHMRTRHRPERIIHIKAMGLREFQADAAATFASQNPDRMTNPLIPLMLKPPVLAVPPGGNKYGPAELPADGGTRGIQTLDAENLLSCDITEVRAANNAQRHLR</sequence>
<keyword evidence="3" id="KW-0677">Repeat</keyword>
<evidence type="ECO:0000256" key="10">
    <source>
        <dbReference type="SAM" id="MobiDB-lite"/>
    </source>
</evidence>
<keyword evidence="13" id="KW-1185">Reference proteome</keyword>
<evidence type="ECO:0000256" key="6">
    <source>
        <dbReference type="ARBA" id="ARBA00023015"/>
    </source>
</evidence>
<proteinExistence type="predicted"/>
<dbReference type="Proteomes" id="UP001151582">
    <property type="component" value="Unassembled WGS sequence"/>
</dbReference>
<dbReference type="FunFam" id="3.30.160.60:FF:000446">
    <property type="entry name" value="Zinc finger protein"/>
    <property type="match status" value="1"/>
</dbReference>
<evidence type="ECO:0000256" key="2">
    <source>
        <dbReference type="ARBA" id="ARBA00022723"/>
    </source>
</evidence>
<keyword evidence="7" id="KW-0804">Transcription</keyword>
<comment type="subcellular location">
    <subcellularLocation>
        <location evidence="1">Nucleus</location>
    </subcellularLocation>
</comment>
<dbReference type="PROSITE" id="PS00028">
    <property type="entry name" value="ZINC_FINGER_C2H2_1"/>
    <property type="match status" value="2"/>
</dbReference>
<feature type="region of interest" description="Disordered" evidence="10">
    <location>
        <begin position="1"/>
        <end position="74"/>
    </location>
</feature>
<dbReference type="GO" id="GO:0008270">
    <property type="term" value="F:zinc ion binding"/>
    <property type="evidence" value="ECO:0007669"/>
    <property type="project" value="UniProtKB-KW"/>
</dbReference>
<feature type="non-terminal residue" evidence="12">
    <location>
        <position position="225"/>
    </location>
</feature>
<evidence type="ECO:0000256" key="7">
    <source>
        <dbReference type="ARBA" id="ARBA00023163"/>
    </source>
</evidence>
<dbReference type="InterPro" id="IPR013087">
    <property type="entry name" value="Znf_C2H2_type"/>
</dbReference>
<evidence type="ECO:0000256" key="4">
    <source>
        <dbReference type="ARBA" id="ARBA00022771"/>
    </source>
</evidence>
<evidence type="ECO:0000256" key="3">
    <source>
        <dbReference type="ARBA" id="ARBA00022737"/>
    </source>
</evidence>
<evidence type="ECO:0000256" key="1">
    <source>
        <dbReference type="ARBA" id="ARBA00004123"/>
    </source>
</evidence>
<dbReference type="FunFam" id="3.30.160.60:FF:000062">
    <property type="entry name" value="RB-associated KRAB zinc finger protein-like"/>
    <property type="match status" value="1"/>
</dbReference>
<dbReference type="GO" id="GO:0031519">
    <property type="term" value="C:PcG protein complex"/>
    <property type="evidence" value="ECO:0007669"/>
    <property type="project" value="TreeGrafter"/>
</dbReference>
<feature type="domain" description="C2H2-type" evidence="11">
    <location>
        <begin position="76"/>
        <end position="103"/>
    </location>
</feature>
<keyword evidence="8" id="KW-0539">Nucleus</keyword>
<evidence type="ECO:0000256" key="8">
    <source>
        <dbReference type="ARBA" id="ARBA00023242"/>
    </source>
</evidence>
<keyword evidence="4 9" id="KW-0863">Zinc-finger</keyword>
<keyword evidence="2" id="KW-0479">Metal-binding</keyword>
<protein>
    <recommendedName>
        <fullName evidence="11">C2H2-type domain-containing protein</fullName>
    </recommendedName>
</protein>
<evidence type="ECO:0000256" key="5">
    <source>
        <dbReference type="ARBA" id="ARBA00022833"/>
    </source>
</evidence>
<feature type="compositionally biased region" description="Polar residues" evidence="10">
    <location>
        <begin position="19"/>
        <end position="45"/>
    </location>
</feature>